<dbReference type="InterPro" id="IPR036034">
    <property type="entry name" value="PDZ_sf"/>
</dbReference>
<feature type="compositionally biased region" description="Pro residues" evidence="2">
    <location>
        <begin position="893"/>
        <end position="906"/>
    </location>
</feature>
<keyword evidence="1" id="KW-0728">SH3 domain</keyword>
<name>E4WW37_OIKDI</name>
<dbReference type="SUPFAM" id="SSF52540">
    <property type="entry name" value="P-loop containing nucleoside triphosphate hydrolases"/>
    <property type="match status" value="1"/>
</dbReference>
<dbReference type="InterPro" id="IPR036028">
    <property type="entry name" value="SH3-like_dom_sf"/>
</dbReference>
<dbReference type="InterPro" id="IPR000906">
    <property type="entry name" value="ZU5_dom"/>
</dbReference>
<feature type="compositionally biased region" description="Basic and acidic residues" evidence="2">
    <location>
        <begin position="330"/>
        <end position="345"/>
    </location>
</feature>
<dbReference type="GO" id="GO:0050839">
    <property type="term" value="F:cell adhesion molecule binding"/>
    <property type="evidence" value="ECO:0007669"/>
    <property type="project" value="TreeGrafter"/>
</dbReference>
<dbReference type="AlphaFoldDB" id="E4WW37"/>
<dbReference type="PROSITE" id="PS51145">
    <property type="entry name" value="ZU5"/>
    <property type="match status" value="1"/>
</dbReference>
<feature type="compositionally biased region" description="Basic and acidic residues" evidence="2">
    <location>
        <begin position="857"/>
        <end position="866"/>
    </location>
</feature>
<dbReference type="GO" id="GO:0150105">
    <property type="term" value="P:protein localization to cell-cell junction"/>
    <property type="evidence" value="ECO:0007669"/>
    <property type="project" value="TreeGrafter"/>
</dbReference>
<dbReference type="InterPro" id="IPR008144">
    <property type="entry name" value="Guanylate_kin-like_dom"/>
</dbReference>
<feature type="compositionally biased region" description="Acidic residues" evidence="2">
    <location>
        <begin position="834"/>
        <end position="852"/>
    </location>
</feature>
<dbReference type="Gene3D" id="3.40.50.300">
    <property type="entry name" value="P-loop containing nucleotide triphosphate hydrolases"/>
    <property type="match status" value="1"/>
</dbReference>
<evidence type="ECO:0000313" key="6">
    <source>
        <dbReference type="EMBL" id="CBY21340.1"/>
    </source>
</evidence>
<dbReference type="GO" id="GO:0005923">
    <property type="term" value="C:bicellular tight junction"/>
    <property type="evidence" value="ECO:0007669"/>
    <property type="project" value="TreeGrafter"/>
</dbReference>
<dbReference type="CDD" id="cd06729">
    <property type="entry name" value="PDZ3_ZO1-like_domain"/>
    <property type="match status" value="1"/>
</dbReference>
<dbReference type="InterPro" id="IPR008145">
    <property type="entry name" value="GK/Ca_channel_bsu"/>
</dbReference>
<organism evidence="6">
    <name type="scientific">Oikopleura dioica</name>
    <name type="common">Tunicate</name>
    <dbReference type="NCBI Taxonomy" id="34765"/>
    <lineage>
        <taxon>Eukaryota</taxon>
        <taxon>Metazoa</taxon>
        <taxon>Chordata</taxon>
        <taxon>Tunicata</taxon>
        <taxon>Appendicularia</taxon>
        <taxon>Copelata</taxon>
        <taxon>Oikopleuridae</taxon>
        <taxon>Oikopleura</taxon>
    </lineage>
</organism>
<evidence type="ECO:0000259" key="4">
    <source>
        <dbReference type="PROSITE" id="PS50106"/>
    </source>
</evidence>
<feature type="compositionally biased region" description="Polar residues" evidence="2">
    <location>
        <begin position="949"/>
        <end position="958"/>
    </location>
</feature>
<evidence type="ECO:0000256" key="2">
    <source>
        <dbReference type="SAM" id="MobiDB-lite"/>
    </source>
</evidence>
<accession>E4WW37</accession>
<reference evidence="6" key="1">
    <citation type="journal article" date="2010" name="Science">
        <title>Plasticity of animal genome architecture unmasked by rapid evolution of a pelagic tunicate.</title>
        <authorList>
            <person name="Denoeud F."/>
            <person name="Henriet S."/>
            <person name="Mungpakdee S."/>
            <person name="Aury J.M."/>
            <person name="Da Silva C."/>
            <person name="Brinkmann H."/>
            <person name="Mikhaleva J."/>
            <person name="Olsen L.C."/>
            <person name="Jubin C."/>
            <person name="Canestro C."/>
            <person name="Bouquet J.M."/>
            <person name="Danks G."/>
            <person name="Poulain J."/>
            <person name="Campsteijn C."/>
            <person name="Adamski M."/>
            <person name="Cross I."/>
            <person name="Yadetie F."/>
            <person name="Muffato M."/>
            <person name="Louis A."/>
            <person name="Butcher S."/>
            <person name="Tsagkogeorga G."/>
            <person name="Konrad A."/>
            <person name="Singh S."/>
            <person name="Jensen M.F."/>
            <person name="Cong E.H."/>
            <person name="Eikeseth-Otteraa H."/>
            <person name="Noel B."/>
            <person name="Anthouard V."/>
            <person name="Porcel B.M."/>
            <person name="Kachouri-Lafond R."/>
            <person name="Nishino A."/>
            <person name="Ugolini M."/>
            <person name="Chourrout P."/>
            <person name="Nishida H."/>
            <person name="Aasland R."/>
            <person name="Huzurbazar S."/>
            <person name="Westhof E."/>
            <person name="Delsuc F."/>
            <person name="Lehrach H."/>
            <person name="Reinhardt R."/>
            <person name="Weissenbach J."/>
            <person name="Roy S.W."/>
            <person name="Artiguenave F."/>
            <person name="Postlethwait J.H."/>
            <person name="Manak J.R."/>
            <person name="Thompson E.M."/>
            <person name="Jaillon O."/>
            <person name="Du Pasquier L."/>
            <person name="Boudinot P."/>
            <person name="Liberles D.A."/>
            <person name="Volff J.N."/>
            <person name="Philippe H."/>
            <person name="Lenhard B."/>
            <person name="Roest Crollius H."/>
            <person name="Wincker P."/>
            <person name="Chourrout D."/>
        </authorList>
    </citation>
    <scope>NUCLEOTIDE SEQUENCE [LARGE SCALE GENOMIC DNA]</scope>
</reference>
<dbReference type="GO" id="GO:0005886">
    <property type="term" value="C:plasma membrane"/>
    <property type="evidence" value="ECO:0007669"/>
    <property type="project" value="TreeGrafter"/>
</dbReference>
<dbReference type="SUPFAM" id="SSF50044">
    <property type="entry name" value="SH3-domain"/>
    <property type="match status" value="1"/>
</dbReference>
<sequence length="1175" mass="130418">MSASYSRERLYESGQMEMVDEVIWQQHTYVLEKMPAFGFGIAVSGGIDNPTARTGDTSVMISDVVKNGPAWDKLQVNDQLLQVNSMSMENVTHNQAIGFLKKAGRRVELTVKRKAIVKVPARLGGRSRRYSGQSRKSNRSRQDLTDISPLSPDRADAPTDYHTTQLPVKAAPPETVILSKGKIAKASYGIRLGTRIYIQDVQPGSLADQRGLKSGDIVLAINGIFARDSFDFNRVKLISGKQNQLALVVQKQDGGTVTIPNSTSRPASRPSSRRPSRSRSRTPSRSRSRSPSISKDASPDPPIRTNKDNTLRKIRRSLKKSDLLSGGTKVSKERKEKKPGEAKKSRRIVEFCGLPQSAVALPAMASAVSATVPAVKSYNPTPDFGEYQDSALMNRTAPRAQADEKPRQIIFIKAKNVGIRLAGGNDVGIFVASVQEGSPAAQQGLKMGDQLLEVNGVSFRALTREHAVLNLMSLPIGGEVCIVAQSKPRHYESILERGTGDSFYIRTHFKREPAQSHELGFKKGQVFLITDTLYQGIVGHWLASRIGTNSIQVEKGVIPNQVRADQLKQVEDKKAAQIRAAKTGRGIQAKLFKGKNKGTPAPPAPISGAKFDSYERVVLREAGFKRPVVILGALADISRELLVGDYQDRYEVARNDLAHPDLQQKSRRKGIIKLAVINEIIERNKHAVLDITPTAVDKLNYSQLYPIVIFLKAPSAKVVKDLRQKYSVSTKEKSTSSKKMHERAQKLERGYNFLFTDVIDLAAPDWFTRVHQSIADQQNGLVWVSEKVAAPEEDDENLDQDQDDRLSYVSAPNSEYSVTTIGSEMNRSRRVDDYESEEEDENAEPFQFDDDQQSYRSDSRYGREEPSNSELAPNDYLSKAKSNMRRVPRDPSPELPPPPVSKPPLPDSSDEDVPKLAYASPAMVKSSFPSSQSQEREYSRPAADPAPISSRNDPNRLSNDPAKIPFHQRLDMFKQQDKKEYNNYVKSIRDPQPAFQQRLGPRPFKTRPEQQTYDSGVERDEPRNHQSQAGIPVVDDDDNDPEVVATARGTFDVSGGVLSSVETGVSIVIPRGAIPPGIQQEIYFKVCRELHEGVPPLDEERGERLLSPMVMCGPHGLRFNHPVELRLPHCASMTPDGWSFALKSSDNDDAANQWQNMQLGDQVGQNSVSVLIDHF</sequence>
<dbReference type="SUPFAM" id="SSF50156">
    <property type="entry name" value="PDZ domain-like"/>
    <property type="match status" value="3"/>
</dbReference>
<dbReference type="PROSITE" id="PS50106">
    <property type="entry name" value="PDZ"/>
    <property type="match status" value="3"/>
</dbReference>
<evidence type="ECO:0000259" key="5">
    <source>
        <dbReference type="PROSITE" id="PS51145"/>
    </source>
</evidence>
<evidence type="ECO:0000256" key="1">
    <source>
        <dbReference type="ARBA" id="ARBA00022443"/>
    </source>
</evidence>
<dbReference type="Gene3D" id="2.60.220.30">
    <property type="match status" value="1"/>
</dbReference>
<dbReference type="SMART" id="SM00228">
    <property type="entry name" value="PDZ"/>
    <property type="match status" value="3"/>
</dbReference>
<dbReference type="EMBL" id="FN653017">
    <property type="protein sequence ID" value="CBY21340.1"/>
    <property type="molecule type" value="Genomic_DNA"/>
</dbReference>
<dbReference type="Pfam" id="PF07653">
    <property type="entry name" value="SH3_2"/>
    <property type="match status" value="1"/>
</dbReference>
<dbReference type="PROSITE" id="PS50052">
    <property type="entry name" value="GUANYLATE_KINASE_2"/>
    <property type="match status" value="1"/>
</dbReference>
<feature type="domain" description="PDZ" evidence="4">
    <location>
        <begin position="417"/>
        <end position="471"/>
    </location>
</feature>
<dbReference type="Pfam" id="PF00625">
    <property type="entry name" value="Guanylate_kin"/>
    <property type="match status" value="1"/>
</dbReference>
<feature type="domain" description="PDZ" evidence="4">
    <location>
        <begin position="28"/>
        <end position="115"/>
    </location>
</feature>
<dbReference type="Pfam" id="PF00791">
    <property type="entry name" value="ZU5"/>
    <property type="match status" value="1"/>
</dbReference>
<dbReference type="InParanoid" id="E4WW37"/>
<evidence type="ECO:0008006" key="8">
    <source>
        <dbReference type="Google" id="ProtNLM"/>
    </source>
</evidence>
<dbReference type="PANTHER" id="PTHR13865:SF28">
    <property type="entry name" value="POLYCHAETOID, ISOFORM O"/>
    <property type="match status" value="1"/>
</dbReference>
<dbReference type="SMART" id="SM00072">
    <property type="entry name" value="GuKc"/>
    <property type="match status" value="1"/>
</dbReference>
<dbReference type="Pfam" id="PF00595">
    <property type="entry name" value="PDZ"/>
    <property type="match status" value="3"/>
</dbReference>
<evidence type="ECO:0000313" key="7">
    <source>
        <dbReference type="Proteomes" id="UP000001307"/>
    </source>
</evidence>
<keyword evidence="7" id="KW-1185">Reference proteome</keyword>
<dbReference type="Gene3D" id="2.30.42.10">
    <property type="match status" value="3"/>
</dbReference>
<feature type="region of interest" description="Disordered" evidence="2">
    <location>
        <begin position="790"/>
        <end position="975"/>
    </location>
</feature>
<feature type="region of interest" description="Disordered" evidence="2">
    <location>
        <begin position="255"/>
        <end position="345"/>
    </location>
</feature>
<dbReference type="GO" id="GO:0045216">
    <property type="term" value="P:cell-cell junction organization"/>
    <property type="evidence" value="ECO:0007669"/>
    <property type="project" value="TreeGrafter"/>
</dbReference>
<gene>
    <name evidence="6" type="ORF">GSOID_T00009100001</name>
</gene>
<dbReference type="InterPro" id="IPR001452">
    <property type="entry name" value="SH3_domain"/>
</dbReference>
<feature type="compositionally biased region" description="Basic residues" evidence="2">
    <location>
        <begin position="271"/>
        <end position="288"/>
    </location>
</feature>
<feature type="compositionally biased region" description="Acidic residues" evidence="2">
    <location>
        <begin position="791"/>
        <end position="802"/>
    </location>
</feature>
<feature type="compositionally biased region" description="Polar residues" evidence="2">
    <location>
        <begin position="810"/>
        <end position="825"/>
    </location>
</feature>
<feature type="domain" description="Guanylate kinase-like" evidence="3">
    <location>
        <begin position="677"/>
        <end position="782"/>
    </location>
</feature>
<dbReference type="InterPro" id="IPR001478">
    <property type="entry name" value="PDZ"/>
</dbReference>
<evidence type="ECO:0000259" key="3">
    <source>
        <dbReference type="PROSITE" id="PS50052"/>
    </source>
</evidence>
<dbReference type="Gene3D" id="2.30.30.40">
    <property type="entry name" value="SH3 Domains"/>
    <property type="match status" value="1"/>
</dbReference>
<dbReference type="OrthoDB" id="418634at2759"/>
<dbReference type="InterPro" id="IPR027417">
    <property type="entry name" value="P-loop_NTPase"/>
</dbReference>
<proteinExistence type="predicted"/>
<dbReference type="PANTHER" id="PTHR13865">
    <property type="entry name" value="TIGHT JUNCTION PROTEIN"/>
    <property type="match status" value="1"/>
</dbReference>
<dbReference type="CDD" id="cd11859">
    <property type="entry name" value="SH3_ZO"/>
    <property type="match status" value="1"/>
</dbReference>
<dbReference type="CDD" id="cd06727">
    <property type="entry name" value="PDZ1_ZO1-like"/>
    <property type="match status" value="1"/>
</dbReference>
<feature type="domain" description="PDZ" evidence="4">
    <location>
        <begin position="175"/>
        <end position="253"/>
    </location>
</feature>
<dbReference type="FunFam" id="2.60.220.30:FF:000004">
    <property type="entry name" value="tight junction protein ZO-1 isoform X1"/>
    <property type="match status" value="1"/>
</dbReference>
<dbReference type="Proteomes" id="UP000001307">
    <property type="component" value="Unassembled WGS sequence"/>
</dbReference>
<protein>
    <recommendedName>
        <fullName evidence="8">Tight junction protein ZO-1</fullName>
    </recommendedName>
</protein>
<feature type="region of interest" description="Disordered" evidence="2">
    <location>
        <begin position="987"/>
        <end position="1039"/>
    </location>
</feature>
<feature type="domain" description="ZU5" evidence="5">
    <location>
        <begin position="1045"/>
        <end position="1175"/>
    </location>
</feature>
<dbReference type="GO" id="GO:0098609">
    <property type="term" value="P:cell-cell adhesion"/>
    <property type="evidence" value="ECO:0007669"/>
    <property type="project" value="TreeGrafter"/>
</dbReference>
<dbReference type="SMART" id="SM00218">
    <property type="entry name" value="ZU5"/>
    <property type="match status" value="1"/>
</dbReference>
<feature type="region of interest" description="Disordered" evidence="2">
    <location>
        <begin position="126"/>
        <end position="161"/>
    </location>
</feature>